<feature type="transmembrane region" description="Helical" evidence="1">
    <location>
        <begin position="73"/>
        <end position="94"/>
    </location>
</feature>
<keyword evidence="4" id="KW-1185">Reference proteome</keyword>
<comment type="caution">
    <text evidence="3">The sequence shown here is derived from an EMBL/GenBank/DDBJ whole genome shotgun (WGS) entry which is preliminary data.</text>
</comment>
<name>A0A931E1H4_9BACT</name>
<sequence length="232" mass="26299">MKKNTLITYACLLLVAAITVVAGQQLAQQKTNIRVWDWAAWALLLAGLPFALLQQPAGLPDWWQPGISNKKRILLPLLTGLLFAIMDVIVFVVILHPQPYESMPPFLQPFPYSVGLYVSGAFEVEIFYRLIPLTLVLCIAKKAKASAKTWNILFWLLAVLTALREPLEQLSDGAVWVLVYAFVTGFAMNFMQAVFYRRAGFMASLFTRLGHYMLWHILLGIYVEYVQLAYLN</sequence>
<feature type="transmembrane region" description="Helical" evidence="1">
    <location>
        <begin position="33"/>
        <end position="53"/>
    </location>
</feature>
<proteinExistence type="predicted"/>
<evidence type="ECO:0000313" key="4">
    <source>
        <dbReference type="Proteomes" id="UP000628448"/>
    </source>
</evidence>
<evidence type="ECO:0000313" key="3">
    <source>
        <dbReference type="EMBL" id="MBG9376882.1"/>
    </source>
</evidence>
<gene>
    <name evidence="3" type="ORF">I5907_11585</name>
</gene>
<evidence type="ECO:0000256" key="2">
    <source>
        <dbReference type="SAM" id="SignalP"/>
    </source>
</evidence>
<keyword evidence="1" id="KW-0812">Transmembrane</keyword>
<dbReference type="Proteomes" id="UP000628448">
    <property type="component" value="Unassembled WGS sequence"/>
</dbReference>
<feature type="transmembrane region" description="Helical" evidence="1">
    <location>
        <begin position="173"/>
        <end position="191"/>
    </location>
</feature>
<evidence type="ECO:0000256" key="1">
    <source>
        <dbReference type="SAM" id="Phobius"/>
    </source>
</evidence>
<organism evidence="3 4">
    <name type="scientific">Panacibacter microcysteis</name>
    <dbReference type="NCBI Taxonomy" id="2793269"/>
    <lineage>
        <taxon>Bacteria</taxon>
        <taxon>Pseudomonadati</taxon>
        <taxon>Bacteroidota</taxon>
        <taxon>Chitinophagia</taxon>
        <taxon>Chitinophagales</taxon>
        <taxon>Chitinophagaceae</taxon>
        <taxon>Panacibacter</taxon>
    </lineage>
</organism>
<dbReference type="EMBL" id="JADWYR010000001">
    <property type="protein sequence ID" value="MBG9376882.1"/>
    <property type="molecule type" value="Genomic_DNA"/>
</dbReference>
<accession>A0A931E1H4</accession>
<feature type="transmembrane region" description="Helical" evidence="1">
    <location>
        <begin position="212"/>
        <end position="231"/>
    </location>
</feature>
<keyword evidence="1" id="KW-0472">Membrane</keyword>
<protein>
    <recommendedName>
        <fullName evidence="5">CPBP family intramembrane metalloprotease</fullName>
    </recommendedName>
</protein>
<feature type="transmembrane region" description="Helical" evidence="1">
    <location>
        <begin position="150"/>
        <end position="167"/>
    </location>
</feature>
<evidence type="ECO:0008006" key="5">
    <source>
        <dbReference type="Google" id="ProtNLM"/>
    </source>
</evidence>
<dbReference type="AlphaFoldDB" id="A0A931E1H4"/>
<feature type="chain" id="PRO_5037851511" description="CPBP family intramembrane metalloprotease" evidence="2">
    <location>
        <begin position="28"/>
        <end position="232"/>
    </location>
</feature>
<feature type="signal peptide" evidence="2">
    <location>
        <begin position="1"/>
        <end position="27"/>
    </location>
</feature>
<reference evidence="3" key="1">
    <citation type="submission" date="2020-11" db="EMBL/GenBank/DDBJ databases">
        <title>Bacterial whole genome sequence for Panacibacter sp. DH6.</title>
        <authorList>
            <person name="Le V."/>
            <person name="Ko S."/>
            <person name="Ahn C.-Y."/>
            <person name="Oh H.-M."/>
        </authorList>
    </citation>
    <scope>NUCLEOTIDE SEQUENCE</scope>
    <source>
        <strain evidence="3">DH6</strain>
    </source>
</reference>
<keyword evidence="2" id="KW-0732">Signal</keyword>
<feature type="transmembrane region" description="Helical" evidence="1">
    <location>
        <begin position="114"/>
        <end position="138"/>
    </location>
</feature>
<dbReference type="RefSeq" id="WP_196990873.1">
    <property type="nucleotide sequence ID" value="NZ_JADWYR010000001.1"/>
</dbReference>
<keyword evidence="1" id="KW-1133">Transmembrane helix</keyword>